<reference evidence="2 3" key="1">
    <citation type="journal article" date="2015" name="Sci. Rep.">
        <title>Chromosome-level genome map provides insights into diverse defense mechanisms in the medicinal fungus Ganoderma sinense.</title>
        <authorList>
            <person name="Zhu Y."/>
            <person name="Xu J."/>
            <person name="Sun C."/>
            <person name="Zhou S."/>
            <person name="Xu H."/>
            <person name="Nelson D.R."/>
            <person name="Qian J."/>
            <person name="Song J."/>
            <person name="Luo H."/>
            <person name="Xiang L."/>
            <person name="Li Y."/>
            <person name="Xu Z."/>
            <person name="Ji A."/>
            <person name="Wang L."/>
            <person name="Lu S."/>
            <person name="Hayward A."/>
            <person name="Sun W."/>
            <person name="Li X."/>
            <person name="Schwartz D.C."/>
            <person name="Wang Y."/>
            <person name="Chen S."/>
        </authorList>
    </citation>
    <scope>NUCLEOTIDE SEQUENCE [LARGE SCALE GENOMIC DNA]</scope>
    <source>
        <strain evidence="2 3">ZZ0214-1</strain>
    </source>
</reference>
<sequence length="148" mass="15661">MVAETQVTLDPHGSMRRHPGQQRPYSPFALAALPKRTVWPPARAGAGDWAQASVLRCSLCLRTKLRQPGCDRDEYPPSASPGAGRGESTDAITWNVACNEPWVGDGGSLIGVASPTGSFFGMLSGAPSESSEGRATQSVKAAIRRVRV</sequence>
<keyword evidence="3" id="KW-1185">Reference proteome</keyword>
<organism evidence="2 3">
    <name type="scientific">Ganoderma sinense ZZ0214-1</name>
    <dbReference type="NCBI Taxonomy" id="1077348"/>
    <lineage>
        <taxon>Eukaryota</taxon>
        <taxon>Fungi</taxon>
        <taxon>Dikarya</taxon>
        <taxon>Basidiomycota</taxon>
        <taxon>Agaricomycotina</taxon>
        <taxon>Agaricomycetes</taxon>
        <taxon>Polyporales</taxon>
        <taxon>Polyporaceae</taxon>
        <taxon>Ganoderma</taxon>
    </lineage>
</organism>
<feature type="region of interest" description="Disordered" evidence="1">
    <location>
        <begin position="68"/>
        <end position="88"/>
    </location>
</feature>
<feature type="region of interest" description="Disordered" evidence="1">
    <location>
        <begin position="1"/>
        <end position="23"/>
    </location>
</feature>
<evidence type="ECO:0000313" key="3">
    <source>
        <dbReference type="Proteomes" id="UP000230002"/>
    </source>
</evidence>
<accession>A0A2G8S827</accession>
<evidence type="ECO:0000256" key="1">
    <source>
        <dbReference type="SAM" id="MobiDB-lite"/>
    </source>
</evidence>
<comment type="caution">
    <text evidence="2">The sequence shown here is derived from an EMBL/GenBank/DDBJ whole genome shotgun (WGS) entry which is preliminary data.</text>
</comment>
<dbReference type="OrthoDB" id="10626201at2759"/>
<evidence type="ECO:0000313" key="2">
    <source>
        <dbReference type="EMBL" id="PIL29911.1"/>
    </source>
</evidence>
<proteinExistence type="predicted"/>
<protein>
    <submittedName>
        <fullName evidence="2">Uncharacterized protein</fullName>
    </submittedName>
</protein>
<name>A0A2G8S827_9APHY</name>
<dbReference type="Proteomes" id="UP000230002">
    <property type="component" value="Unassembled WGS sequence"/>
</dbReference>
<dbReference type="EMBL" id="AYKW01000017">
    <property type="protein sequence ID" value="PIL29911.1"/>
    <property type="molecule type" value="Genomic_DNA"/>
</dbReference>
<gene>
    <name evidence="2" type="ORF">GSI_07821</name>
</gene>
<dbReference type="AlphaFoldDB" id="A0A2G8S827"/>